<dbReference type="SUPFAM" id="SSF55031">
    <property type="entry name" value="Bacterial exopeptidase dimerisation domain"/>
    <property type="match status" value="1"/>
</dbReference>
<comment type="similarity">
    <text evidence="1 2">Belongs to the peptidase M20A family.</text>
</comment>
<protein>
    <recommendedName>
        <fullName evidence="2">Peptidase M20 domain-containing protein 2</fullName>
    </recommendedName>
</protein>
<dbReference type="Gene3D" id="3.40.630.10">
    <property type="entry name" value="Zn peptidases"/>
    <property type="match status" value="1"/>
</dbReference>
<evidence type="ECO:0000313" key="5">
    <source>
        <dbReference type="Proteomes" id="UP001583186"/>
    </source>
</evidence>
<dbReference type="InterPro" id="IPR017439">
    <property type="entry name" value="Amidohydrolase"/>
</dbReference>
<dbReference type="SUPFAM" id="SSF53187">
    <property type="entry name" value="Zn-dependent exopeptidases"/>
    <property type="match status" value="1"/>
</dbReference>
<sequence length="410" mass="43617">MTLKATTLDEAKAVIKQSLVSYTDQLWEVNQKIFNNPELAYEEVGAHDAIVAMLNTVEGLRVVPHAYGLATAFEAEYGSGGRVLVFNAEYDALPGIGHACGHNLIATVGLSSFLAVVDALRASGAPGRVRLLGTPAEETSGGKVKLIAAGAYKDVGACLMMHPTTQAVYGPESVYGDAFDRTLAITGFSIKFKGKPAHAALAPWDGINALDAAVAGYTAISVLRQQIRPDERIHGIITDGGQRPNIIPESTRLEYGVRAPSLAGALALQKRAIACFKGAAESTGCEMEAEELGWYADLRTSIPICNAFVEAMGDLGREVQCNTGRTTPASTDQGNVSYECPSWHGIFGIPSEDGAYPHTANFATGAGLRKSFDRALENSEGQATVGYRFLVDDELAADVKAKFDEQKKKD</sequence>
<dbReference type="Pfam" id="PF07687">
    <property type="entry name" value="M20_dimer"/>
    <property type="match status" value="1"/>
</dbReference>
<dbReference type="Pfam" id="PF01546">
    <property type="entry name" value="Peptidase_M20"/>
    <property type="match status" value="1"/>
</dbReference>
<gene>
    <name evidence="4" type="ORF">Sste5346_001192</name>
</gene>
<dbReference type="PANTHER" id="PTHR30575">
    <property type="entry name" value="PEPTIDASE M20"/>
    <property type="match status" value="1"/>
</dbReference>
<dbReference type="Proteomes" id="UP001583186">
    <property type="component" value="Unassembled WGS sequence"/>
</dbReference>
<keyword evidence="5" id="KW-1185">Reference proteome</keyword>
<name>A0ABR3ZPX5_9PEZI</name>
<evidence type="ECO:0000313" key="4">
    <source>
        <dbReference type="EMBL" id="KAL1902748.1"/>
    </source>
</evidence>
<proteinExistence type="inferred from homology"/>
<dbReference type="EMBL" id="JAWCUI010000004">
    <property type="protein sequence ID" value="KAL1902748.1"/>
    <property type="molecule type" value="Genomic_DNA"/>
</dbReference>
<accession>A0ABR3ZPX5</accession>
<dbReference type="InterPro" id="IPR036264">
    <property type="entry name" value="Bact_exopeptidase_dim_dom"/>
</dbReference>
<dbReference type="InterPro" id="IPR052030">
    <property type="entry name" value="Peptidase_M20/M20A_hydrolases"/>
</dbReference>
<dbReference type="NCBIfam" id="TIGR01891">
    <property type="entry name" value="amidohydrolases"/>
    <property type="match status" value="1"/>
</dbReference>
<comment type="caution">
    <text evidence="4">The sequence shown here is derived from an EMBL/GenBank/DDBJ whole genome shotgun (WGS) entry which is preliminary data.</text>
</comment>
<organism evidence="4 5">
    <name type="scientific">Sporothrix stenoceras</name>
    <dbReference type="NCBI Taxonomy" id="5173"/>
    <lineage>
        <taxon>Eukaryota</taxon>
        <taxon>Fungi</taxon>
        <taxon>Dikarya</taxon>
        <taxon>Ascomycota</taxon>
        <taxon>Pezizomycotina</taxon>
        <taxon>Sordariomycetes</taxon>
        <taxon>Sordariomycetidae</taxon>
        <taxon>Ophiostomatales</taxon>
        <taxon>Ophiostomataceae</taxon>
        <taxon>Sporothrix</taxon>
    </lineage>
</organism>
<feature type="domain" description="Peptidase M20 dimerisation" evidence="3">
    <location>
        <begin position="185"/>
        <end position="271"/>
    </location>
</feature>
<dbReference type="InterPro" id="IPR017144">
    <property type="entry name" value="Xaa-Arg_dipeptidase"/>
</dbReference>
<evidence type="ECO:0000256" key="2">
    <source>
        <dbReference type="PIRNR" id="PIRNR037226"/>
    </source>
</evidence>
<dbReference type="PANTHER" id="PTHR30575:SF0">
    <property type="entry name" value="XAA-ARG DIPEPTIDASE"/>
    <property type="match status" value="1"/>
</dbReference>
<dbReference type="CDD" id="cd05672">
    <property type="entry name" value="M20_ACY1L2-like"/>
    <property type="match status" value="1"/>
</dbReference>
<dbReference type="PIRSF" id="PIRSF037226">
    <property type="entry name" value="Amidohydrolase_ACY1L2_prd"/>
    <property type="match status" value="1"/>
</dbReference>
<dbReference type="InterPro" id="IPR011650">
    <property type="entry name" value="Peptidase_M20_dimer"/>
</dbReference>
<reference evidence="4 5" key="1">
    <citation type="journal article" date="2024" name="IMA Fungus">
        <title>IMA Genome - F19 : A genome assembly and annotation guide to empower mycologists, including annotated draft genome sequences of Ceratocystis pirilliformis, Diaporthe australafricana, Fusarium ophioides, Paecilomyces lecythidis, and Sporothrix stenoceras.</title>
        <authorList>
            <person name="Aylward J."/>
            <person name="Wilson A.M."/>
            <person name="Visagie C.M."/>
            <person name="Spraker J."/>
            <person name="Barnes I."/>
            <person name="Buitendag C."/>
            <person name="Ceriani C."/>
            <person name="Del Mar Angel L."/>
            <person name="du Plessis D."/>
            <person name="Fuchs T."/>
            <person name="Gasser K."/>
            <person name="Kramer D."/>
            <person name="Li W."/>
            <person name="Munsamy K."/>
            <person name="Piso A."/>
            <person name="Price J.L."/>
            <person name="Sonnekus B."/>
            <person name="Thomas C."/>
            <person name="van der Nest A."/>
            <person name="van Dijk A."/>
            <person name="van Heerden A."/>
            <person name="van Vuuren N."/>
            <person name="Yilmaz N."/>
            <person name="Duong T.A."/>
            <person name="van der Merwe N.A."/>
            <person name="Wingfield M.J."/>
            <person name="Wingfield B.D."/>
        </authorList>
    </citation>
    <scope>NUCLEOTIDE SEQUENCE [LARGE SCALE GENOMIC DNA]</scope>
    <source>
        <strain evidence="4 5">CMW 5346</strain>
    </source>
</reference>
<evidence type="ECO:0000256" key="1">
    <source>
        <dbReference type="ARBA" id="ARBA00006247"/>
    </source>
</evidence>
<dbReference type="InterPro" id="IPR002933">
    <property type="entry name" value="Peptidase_M20"/>
</dbReference>
<evidence type="ECO:0000259" key="3">
    <source>
        <dbReference type="Pfam" id="PF07687"/>
    </source>
</evidence>
<dbReference type="Gene3D" id="3.30.70.360">
    <property type="match status" value="1"/>
</dbReference>